<protein>
    <submittedName>
        <fullName evidence="1">Uncharacterized protein</fullName>
    </submittedName>
</protein>
<evidence type="ECO:0000313" key="1">
    <source>
        <dbReference type="EMBL" id="JAE25101.1"/>
    </source>
</evidence>
<proteinExistence type="predicted"/>
<organism evidence="1">
    <name type="scientific">Arundo donax</name>
    <name type="common">Giant reed</name>
    <name type="synonym">Donax arundinaceus</name>
    <dbReference type="NCBI Taxonomy" id="35708"/>
    <lineage>
        <taxon>Eukaryota</taxon>
        <taxon>Viridiplantae</taxon>
        <taxon>Streptophyta</taxon>
        <taxon>Embryophyta</taxon>
        <taxon>Tracheophyta</taxon>
        <taxon>Spermatophyta</taxon>
        <taxon>Magnoliopsida</taxon>
        <taxon>Liliopsida</taxon>
        <taxon>Poales</taxon>
        <taxon>Poaceae</taxon>
        <taxon>PACMAD clade</taxon>
        <taxon>Arundinoideae</taxon>
        <taxon>Arundineae</taxon>
        <taxon>Arundo</taxon>
    </lineage>
</organism>
<sequence length="101" mass="10424">MKILVPRPVSFSNAASRYSLGEDTIGDSADGDNSEVEVDIGSWTTVLVEAEIGLPSSCSMIAPRISVSSFLNSASSTAFPSLAFAILNASFTTVSTCSTAP</sequence>
<reference evidence="1" key="1">
    <citation type="submission" date="2014-09" db="EMBL/GenBank/DDBJ databases">
        <authorList>
            <person name="Magalhaes I.L.F."/>
            <person name="Oliveira U."/>
            <person name="Santos F.R."/>
            <person name="Vidigal T.H.D.A."/>
            <person name="Brescovit A.D."/>
            <person name="Santos A.J."/>
        </authorList>
    </citation>
    <scope>NUCLEOTIDE SEQUENCE</scope>
    <source>
        <tissue evidence="1">Shoot tissue taken approximately 20 cm above the soil surface</tissue>
    </source>
</reference>
<dbReference type="EMBL" id="GBRH01172795">
    <property type="protein sequence ID" value="JAE25101.1"/>
    <property type="molecule type" value="Transcribed_RNA"/>
</dbReference>
<dbReference type="AlphaFoldDB" id="A0A0A9GRH2"/>
<reference evidence="1" key="2">
    <citation type="journal article" date="2015" name="Data Brief">
        <title>Shoot transcriptome of the giant reed, Arundo donax.</title>
        <authorList>
            <person name="Barrero R.A."/>
            <person name="Guerrero F.D."/>
            <person name="Moolhuijzen P."/>
            <person name="Goolsby J.A."/>
            <person name="Tidwell J."/>
            <person name="Bellgard S.E."/>
            <person name="Bellgard M.I."/>
        </authorList>
    </citation>
    <scope>NUCLEOTIDE SEQUENCE</scope>
    <source>
        <tissue evidence="1">Shoot tissue taken approximately 20 cm above the soil surface</tissue>
    </source>
</reference>
<accession>A0A0A9GRH2</accession>
<name>A0A0A9GRH2_ARUDO</name>